<dbReference type="SUPFAM" id="SSF48008">
    <property type="entry name" value="GntR ligand-binding domain-like"/>
    <property type="match status" value="1"/>
</dbReference>
<dbReference type="SMART" id="SM00895">
    <property type="entry name" value="FCD"/>
    <property type="match status" value="1"/>
</dbReference>
<evidence type="ECO:0000256" key="1">
    <source>
        <dbReference type="ARBA" id="ARBA00023015"/>
    </source>
</evidence>
<dbReference type="GO" id="GO:0003677">
    <property type="term" value="F:DNA binding"/>
    <property type="evidence" value="ECO:0007669"/>
    <property type="project" value="UniProtKB-KW"/>
</dbReference>
<dbReference type="Gene3D" id="1.20.120.530">
    <property type="entry name" value="GntR ligand-binding domain-like"/>
    <property type="match status" value="1"/>
</dbReference>
<dbReference type="CDD" id="cd07377">
    <property type="entry name" value="WHTH_GntR"/>
    <property type="match status" value="1"/>
</dbReference>
<dbReference type="PRINTS" id="PR00035">
    <property type="entry name" value="HTHGNTR"/>
</dbReference>
<dbReference type="GO" id="GO:0003700">
    <property type="term" value="F:DNA-binding transcription factor activity"/>
    <property type="evidence" value="ECO:0007669"/>
    <property type="project" value="InterPro"/>
</dbReference>
<dbReference type="AlphaFoldDB" id="A0A081BQW9"/>
<evidence type="ECO:0000256" key="2">
    <source>
        <dbReference type="ARBA" id="ARBA00023125"/>
    </source>
</evidence>
<protein>
    <recommendedName>
        <fullName evidence="4">HTH gntR-type domain-containing protein</fullName>
    </recommendedName>
</protein>
<keyword evidence="6" id="KW-1185">Reference proteome</keyword>
<accession>A0A081BQW9</accession>
<evidence type="ECO:0000313" key="6">
    <source>
        <dbReference type="Proteomes" id="UP000030700"/>
    </source>
</evidence>
<keyword evidence="3" id="KW-0804">Transcription</keyword>
<dbReference type="Proteomes" id="UP000030700">
    <property type="component" value="Unassembled WGS sequence"/>
</dbReference>
<dbReference type="SUPFAM" id="SSF46785">
    <property type="entry name" value="Winged helix' DNA-binding domain"/>
    <property type="match status" value="1"/>
</dbReference>
<organism evidence="5">
    <name type="scientific">Candidatus Moduliflexus flocculans</name>
    <dbReference type="NCBI Taxonomy" id="1499966"/>
    <lineage>
        <taxon>Bacteria</taxon>
        <taxon>Candidatus Moduliflexota</taxon>
        <taxon>Candidatus Moduliflexia</taxon>
        <taxon>Candidatus Moduliflexales</taxon>
        <taxon>Candidatus Moduliflexaceae</taxon>
    </lineage>
</organism>
<name>A0A081BQW9_9BACT</name>
<dbReference type="InterPro" id="IPR036390">
    <property type="entry name" value="WH_DNA-bd_sf"/>
</dbReference>
<dbReference type="HOGENOM" id="CLU_017584_9_1_0"/>
<feature type="domain" description="HTH gntR-type" evidence="4">
    <location>
        <begin position="16"/>
        <end position="84"/>
    </location>
</feature>
<dbReference type="Gene3D" id="1.10.10.10">
    <property type="entry name" value="Winged helix-like DNA-binding domain superfamily/Winged helix DNA-binding domain"/>
    <property type="match status" value="1"/>
</dbReference>
<dbReference type="STRING" id="1499966.U14_05074"/>
<dbReference type="Pfam" id="PF07729">
    <property type="entry name" value="FCD"/>
    <property type="match status" value="1"/>
</dbReference>
<dbReference type="InterPro" id="IPR011711">
    <property type="entry name" value="GntR_C"/>
</dbReference>
<dbReference type="PANTHER" id="PTHR43537">
    <property type="entry name" value="TRANSCRIPTIONAL REGULATOR, GNTR FAMILY"/>
    <property type="match status" value="1"/>
</dbReference>
<evidence type="ECO:0000256" key="3">
    <source>
        <dbReference type="ARBA" id="ARBA00023163"/>
    </source>
</evidence>
<sequence>MVTIETLFDDVKKEKRSNVDLVIERIKTLLIEQKLTPGDLLPSENVLSESIGVSRGTIREAMKILSAFGIVEIRRGDGTYIATAANRKIFDPLIFSLIITKKDSEELIQLREMMEIGVINLIINNATDEEMEELNAAYLQMEATSQARVDDLEKLNACDIQFHRVMAKLTRNHLVENMYNFVIDIFAPTINAHYALDVHKKLLEAILARDRELATNIEHEHTAIWRTTRKII</sequence>
<dbReference type="PROSITE" id="PS50949">
    <property type="entry name" value="HTH_GNTR"/>
    <property type="match status" value="1"/>
</dbReference>
<evidence type="ECO:0000259" key="4">
    <source>
        <dbReference type="PROSITE" id="PS50949"/>
    </source>
</evidence>
<dbReference type="InterPro" id="IPR000524">
    <property type="entry name" value="Tscrpt_reg_HTH_GntR"/>
</dbReference>
<gene>
    <name evidence="5" type="ORF">U14_05074</name>
</gene>
<dbReference type="InterPro" id="IPR036388">
    <property type="entry name" value="WH-like_DNA-bd_sf"/>
</dbReference>
<dbReference type="PANTHER" id="PTHR43537:SF5">
    <property type="entry name" value="UXU OPERON TRANSCRIPTIONAL REGULATOR"/>
    <property type="match status" value="1"/>
</dbReference>
<reference evidence="5" key="1">
    <citation type="journal article" date="2015" name="PeerJ">
        <title>First genomic representation of candidate bacterial phylum KSB3 points to enhanced environmental sensing as a trigger of wastewater bulking.</title>
        <authorList>
            <person name="Sekiguchi Y."/>
            <person name="Ohashi A."/>
            <person name="Parks D.H."/>
            <person name="Yamauchi T."/>
            <person name="Tyson G.W."/>
            <person name="Hugenholtz P."/>
        </authorList>
    </citation>
    <scope>NUCLEOTIDE SEQUENCE [LARGE SCALE GENOMIC DNA]</scope>
</reference>
<proteinExistence type="predicted"/>
<evidence type="ECO:0000313" key="5">
    <source>
        <dbReference type="EMBL" id="GAK53800.1"/>
    </source>
</evidence>
<dbReference type="EMBL" id="DF820460">
    <property type="protein sequence ID" value="GAK53800.1"/>
    <property type="molecule type" value="Genomic_DNA"/>
</dbReference>
<dbReference type="SMART" id="SM00345">
    <property type="entry name" value="HTH_GNTR"/>
    <property type="match status" value="1"/>
</dbReference>
<keyword evidence="1" id="KW-0805">Transcription regulation</keyword>
<dbReference type="InterPro" id="IPR008920">
    <property type="entry name" value="TF_FadR/GntR_C"/>
</dbReference>
<keyword evidence="2" id="KW-0238">DNA-binding</keyword>
<dbReference type="Pfam" id="PF00392">
    <property type="entry name" value="GntR"/>
    <property type="match status" value="1"/>
</dbReference>